<evidence type="ECO:0000313" key="6">
    <source>
        <dbReference type="EMBL" id="MBU2874172.1"/>
    </source>
</evidence>
<evidence type="ECO:0000313" key="7">
    <source>
        <dbReference type="Proteomes" id="UP000753376"/>
    </source>
</evidence>
<dbReference type="PROSITE" id="PS00165">
    <property type="entry name" value="DEHYDRATASE_SER_THR"/>
    <property type="match status" value="1"/>
</dbReference>
<evidence type="ECO:0000259" key="5">
    <source>
        <dbReference type="Pfam" id="PF00291"/>
    </source>
</evidence>
<evidence type="ECO:0000256" key="1">
    <source>
        <dbReference type="ARBA" id="ARBA00001933"/>
    </source>
</evidence>
<evidence type="ECO:0000256" key="3">
    <source>
        <dbReference type="ARBA" id="ARBA00023239"/>
    </source>
</evidence>
<accession>A0ABS6A8B7</accession>
<comment type="catalytic activity">
    <reaction evidence="4">
        <text>D-serine = pyruvate + NH4(+)</text>
        <dbReference type="Rhea" id="RHEA:13977"/>
        <dbReference type="ChEBI" id="CHEBI:15361"/>
        <dbReference type="ChEBI" id="CHEBI:28938"/>
        <dbReference type="ChEBI" id="CHEBI:35247"/>
        <dbReference type="EC" id="4.3.1.18"/>
    </reaction>
</comment>
<gene>
    <name evidence="4" type="primary">dsdA</name>
    <name evidence="6" type="ORF">KO508_09155</name>
</gene>
<dbReference type="EMBL" id="JAHKPV010000017">
    <property type="protein sequence ID" value="MBU2874172.1"/>
    <property type="molecule type" value="Genomic_DNA"/>
</dbReference>
<proteinExistence type="inferred from homology"/>
<comment type="similarity">
    <text evidence="4">Belongs to the serine/threonine dehydratase family. DsdA subfamily.</text>
</comment>
<dbReference type="HAMAP" id="MF_01030">
    <property type="entry name" value="D_Ser_dehydrat"/>
    <property type="match status" value="1"/>
</dbReference>
<sequence>MEHIKPEALKSANHFPNEDDVTSAKETFWINSFKIPFEDARGFIEFKDTDEIAASERLERFSSYIKKIFPETEVSNGVIESDIVDASPIQSELEKHLGFVSVGQLMIKLDSELPISGSIKARGGIYEVLKHAESLAVDSGLLTYNDDYSRFSSKEFREFFSNYSITVGSTGNLGMSIGIMGACLGFNVTVHMSTDARKWKKDLLRSKGVVVVEHEADFGHAVIEARKDAAKNSQCHFIDDEDSADLFLGYAVAARRLKKQLDAQRIQVNSQHPLFVYLPCGVGGGPGGVTFGLKLVFGDDVHCVFVEPTHAPAVLLGVATGLDEHVSARDYGLDGLTAADGLAVSRPSGLVCRAMRPLISGITTVDDKRLNPYLAVSWDAQKIKLEPSAAAGFYGYFQTVGSSDYIQHYSLTDKMKNSTHIVWATGGIMVPEDEWLKYYEDGRERYKSEMCNN</sequence>
<feature type="modified residue" description="N6-(pyridoxal phosphate)lysine" evidence="4">
    <location>
        <position position="120"/>
    </location>
</feature>
<reference evidence="6 7" key="1">
    <citation type="submission" date="2021-05" db="EMBL/GenBank/DDBJ databases">
        <title>Draft genomes of bacteria isolated from model marine particles.</title>
        <authorList>
            <person name="Datta M.S."/>
            <person name="Schwartzman J.A."/>
            <person name="Enke T.N."/>
            <person name="Saavedra J."/>
            <person name="Cermak N."/>
            <person name="Cordero O.X."/>
        </authorList>
    </citation>
    <scope>NUCLEOTIDE SEQUENCE [LARGE SCALE GENOMIC DNA]</scope>
    <source>
        <strain evidence="6 7">D2M19</strain>
    </source>
</reference>
<protein>
    <recommendedName>
        <fullName evidence="4">Probable D-serine dehydratase</fullName>
        <ecNumber evidence="4">4.3.1.18</ecNumber>
    </recommendedName>
    <alternativeName>
        <fullName evidence="4">D-serine deaminase</fullName>
        <shortName evidence="4">DSD</shortName>
    </alternativeName>
</protein>
<keyword evidence="7" id="KW-1185">Reference proteome</keyword>
<evidence type="ECO:0000256" key="2">
    <source>
        <dbReference type="ARBA" id="ARBA00022898"/>
    </source>
</evidence>
<comment type="cofactor">
    <cofactor evidence="1 4">
        <name>pyridoxal 5'-phosphate</name>
        <dbReference type="ChEBI" id="CHEBI:597326"/>
    </cofactor>
</comment>
<dbReference type="InterPro" id="IPR000634">
    <property type="entry name" value="Ser/Thr_deHydtase_PyrdxlP-BS"/>
</dbReference>
<dbReference type="PANTHER" id="PTHR48078:SF9">
    <property type="entry name" value="D-SERINE DEHYDRATASE"/>
    <property type="match status" value="1"/>
</dbReference>
<keyword evidence="2 4" id="KW-0663">Pyridoxal phosphate</keyword>
<dbReference type="InterPro" id="IPR001926">
    <property type="entry name" value="TrpB-like_PALP"/>
</dbReference>
<dbReference type="Proteomes" id="UP000753376">
    <property type="component" value="Unassembled WGS sequence"/>
</dbReference>
<name>A0ABS6A8B7_9GAMM</name>
<dbReference type="GO" id="GO:0008721">
    <property type="term" value="F:D-serine ammonia-lyase activity"/>
    <property type="evidence" value="ECO:0007669"/>
    <property type="project" value="UniProtKB-EC"/>
</dbReference>
<dbReference type="InterPro" id="IPR050147">
    <property type="entry name" value="Ser/Thr_Dehydratase"/>
</dbReference>
<evidence type="ECO:0000256" key="4">
    <source>
        <dbReference type="HAMAP-Rule" id="MF_01030"/>
    </source>
</evidence>
<dbReference type="RefSeq" id="WP_216008021.1">
    <property type="nucleotide sequence ID" value="NZ_JAHKPV010000017.1"/>
</dbReference>
<dbReference type="Pfam" id="PF00291">
    <property type="entry name" value="PALP"/>
    <property type="match status" value="1"/>
</dbReference>
<comment type="caution">
    <text evidence="6">The sequence shown here is derived from an EMBL/GenBank/DDBJ whole genome shotgun (WGS) entry which is preliminary data.</text>
</comment>
<feature type="domain" description="Tryptophan synthase beta chain-like PALP" evidence="5">
    <location>
        <begin position="103"/>
        <end position="396"/>
    </location>
</feature>
<dbReference type="InterPro" id="IPR011780">
    <property type="entry name" value="D_Ser_am_lyase"/>
</dbReference>
<dbReference type="EC" id="4.3.1.18" evidence="4"/>
<keyword evidence="3 4" id="KW-0456">Lyase</keyword>
<dbReference type="NCBIfam" id="NF002823">
    <property type="entry name" value="PRK02991.1"/>
    <property type="match status" value="1"/>
</dbReference>
<dbReference type="NCBIfam" id="TIGR02035">
    <property type="entry name" value="D_Ser_am_lyase"/>
    <property type="match status" value="1"/>
</dbReference>
<dbReference type="PANTHER" id="PTHR48078">
    <property type="entry name" value="THREONINE DEHYDRATASE, MITOCHONDRIAL-RELATED"/>
    <property type="match status" value="1"/>
</dbReference>
<organism evidence="6 7">
    <name type="scientific">Marinobacter salexigens</name>
    <dbReference type="NCBI Taxonomy" id="1925763"/>
    <lineage>
        <taxon>Bacteria</taxon>
        <taxon>Pseudomonadati</taxon>
        <taxon>Pseudomonadota</taxon>
        <taxon>Gammaproteobacteria</taxon>
        <taxon>Pseudomonadales</taxon>
        <taxon>Marinobacteraceae</taxon>
        <taxon>Marinobacter</taxon>
    </lineage>
</organism>